<dbReference type="GO" id="GO:0005840">
    <property type="term" value="C:ribosome"/>
    <property type="evidence" value="ECO:0007669"/>
    <property type="project" value="UniProtKB-KW"/>
</dbReference>
<dbReference type="EMBL" id="GU797792">
    <property type="protein sequence ID" value="ADK25958.1"/>
    <property type="molecule type" value="Genomic_DNA"/>
</dbReference>
<dbReference type="HAMAP" id="MF_00374">
    <property type="entry name" value="Ribosomal_uL29"/>
    <property type="match status" value="1"/>
</dbReference>
<comment type="similarity">
    <text evidence="1">Belongs to the universal ribosomal protein uL29 family.</text>
</comment>
<dbReference type="InterPro" id="IPR018254">
    <property type="entry name" value="Ribosomal_uL29_CS"/>
</dbReference>
<evidence type="ECO:0000256" key="1">
    <source>
        <dbReference type="ARBA" id="ARBA00009254"/>
    </source>
</evidence>
<dbReference type="Pfam" id="PF00831">
    <property type="entry name" value="Ribosomal_L29"/>
    <property type="match status" value="1"/>
</dbReference>
<dbReference type="InterPro" id="IPR001854">
    <property type="entry name" value="Ribosomal_uL29"/>
</dbReference>
<feature type="non-terminal residue" evidence="4">
    <location>
        <position position="68"/>
    </location>
</feature>
<evidence type="ECO:0000256" key="3">
    <source>
        <dbReference type="ARBA" id="ARBA00023274"/>
    </source>
</evidence>
<keyword evidence="3" id="KW-0687">Ribonucleoprotein</keyword>
<evidence type="ECO:0000313" key="4">
    <source>
        <dbReference type="EMBL" id="ADK25958.1"/>
    </source>
</evidence>
<dbReference type="Gene3D" id="1.10.287.310">
    <property type="match status" value="1"/>
</dbReference>
<organism evidence="4">
    <name type="scientific">Candidatus Nitrososphaera gargensis</name>
    <dbReference type="NCBI Taxonomy" id="497727"/>
    <lineage>
        <taxon>Archaea</taxon>
        <taxon>Nitrososphaerota</taxon>
        <taxon>Nitrososphaeria</taxon>
        <taxon>Nitrososphaerales</taxon>
        <taxon>Nitrososphaeraceae</taxon>
        <taxon>Nitrososphaera</taxon>
    </lineage>
</organism>
<evidence type="ECO:0000256" key="2">
    <source>
        <dbReference type="ARBA" id="ARBA00022980"/>
    </source>
</evidence>
<protein>
    <submittedName>
        <fullName evidence="4">R-protein L29p</fullName>
    </submittedName>
</protein>
<reference evidence="4" key="1">
    <citation type="journal article" date="2010" name="Trends Microbiol.">
        <title>Distinct gene set in two different lineages of ammonia-oxidizing archaea supports the phylum Thaumarchaeota.</title>
        <authorList>
            <person name="Spang A."/>
            <person name="Hatzenpichler R."/>
            <person name="Brochier-Armanet C."/>
            <person name="Rattei T."/>
            <person name="Tischler P."/>
            <person name="Spieck E."/>
            <person name="Streit W."/>
            <person name="Stahl D.A."/>
            <person name="Wagner M."/>
            <person name="Schleper C."/>
        </authorList>
    </citation>
    <scope>NUCLEOTIDE SEQUENCE</scope>
    <source>
        <strain evidence="4">Enrichment culture Ga9.2</strain>
    </source>
</reference>
<name>D9ZB61_9ARCH</name>
<sequence length="68" mass="7952">MARLKLKTLREMNDQDLADKLAELKADLAKLKLEQSKGTLKKQTGNIKWLRRDIARMMTLLNERKAKK</sequence>
<dbReference type="GO" id="GO:0006412">
    <property type="term" value="P:translation"/>
    <property type="evidence" value="ECO:0007669"/>
    <property type="project" value="InterPro"/>
</dbReference>
<dbReference type="PROSITE" id="PS00579">
    <property type="entry name" value="RIBOSOMAL_L29"/>
    <property type="match status" value="1"/>
</dbReference>
<dbReference type="AlphaFoldDB" id="D9ZB61"/>
<proteinExistence type="inferred from homology"/>
<dbReference type="GO" id="GO:1990904">
    <property type="term" value="C:ribonucleoprotein complex"/>
    <property type="evidence" value="ECO:0007669"/>
    <property type="project" value="UniProtKB-KW"/>
</dbReference>
<dbReference type="InterPro" id="IPR036049">
    <property type="entry name" value="Ribosomal_uL29_sf"/>
</dbReference>
<dbReference type="GO" id="GO:0003735">
    <property type="term" value="F:structural constituent of ribosome"/>
    <property type="evidence" value="ECO:0007669"/>
    <property type="project" value="InterPro"/>
</dbReference>
<accession>D9ZB61</accession>
<dbReference type="OMA" id="MTRISMK"/>
<keyword evidence="2" id="KW-0689">Ribosomal protein</keyword>
<dbReference type="NCBIfam" id="TIGR00012">
    <property type="entry name" value="L29"/>
    <property type="match status" value="1"/>
</dbReference>
<dbReference type="SUPFAM" id="SSF46561">
    <property type="entry name" value="Ribosomal protein L29 (L29p)"/>
    <property type="match status" value="1"/>
</dbReference>